<dbReference type="EMBL" id="ML170281">
    <property type="protein sequence ID" value="TDL15294.1"/>
    <property type="molecule type" value="Genomic_DNA"/>
</dbReference>
<proteinExistence type="predicted"/>
<dbReference type="AlphaFoldDB" id="A0A4Y7PII9"/>
<dbReference type="GO" id="GO:0007166">
    <property type="term" value="P:cell surface receptor signaling pathway"/>
    <property type="evidence" value="ECO:0007669"/>
    <property type="project" value="InterPro"/>
</dbReference>
<reference evidence="1 2" key="1">
    <citation type="submission" date="2018-06" db="EMBL/GenBank/DDBJ databases">
        <title>A transcriptomic atlas of mushroom development highlights an independent origin of complex multicellularity.</title>
        <authorList>
            <consortium name="DOE Joint Genome Institute"/>
            <person name="Krizsan K."/>
            <person name="Almasi E."/>
            <person name="Merenyi Z."/>
            <person name="Sahu N."/>
            <person name="Viragh M."/>
            <person name="Koszo T."/>
            <person name="Mondo S."/>
            <person name="Kiss B."/>
            <person name="Balint B."/>
            <person name="Kues U."/>
            <person name="Barry K."/>
            <person name="Hegedus J.C."/>
            <person name="Henrissat B."/>
            <person name="Johnson J."/>
            <person name="Lipzen A."/>
            <person name="Ohm R."/>
            <person name="Nagy I."/>
            <person name="Pangilinan J."/>
            <person name="Yan J."/>
            <person name="Xiong Y."/>
            <person name="Grigoriev I.V."/>
            <person name="Hibbett D.S."/>
            <person name="Nagy L.G."/>
        </authorList>
    </citation>
    <scope>NUCLEOTIDE SEQUENCE [LARGE SCALE GENOMIC DNA]</scope>
    <source>
        <strain evidence="1 2">SZMC22713</strain>
    </source>
</reference>
<organism evidence="1 2">
    <name type="scientific">Rickenella mellea</name>
    <dbReference type="NCBI Taxonomy" id="50990"/>
    <lineage>
        <taxon>Eukaryota</taxon>
        <taxon>Fungi</taxon>
        <taxon>Dikarya</taxon>
        <taxon>Basidiomycota</taxon>
        <taxon>Agaricomycotina</taxon>
        <taxon>Agaricomycetes</taxon>
        <taxon>Hymenochaetales</taxon>
        <taxon>Rickenellaceae</taxon>
        <taxon>Rickenella</taxon>
    </lineage>
</organism>
<dbReference type="InterPro" id="IPR036537">
    <property type="entry name" value="Adaptor_Cbl_N_dom_sf"/>
</dbReference>
<protein>
    <recommendedName>
        <fullName evidence="3">Protein kinase domain-containing protein</fullName>
    </recommendedName>
</protein>
<dbReference type="SUPFAM" id="SSF56112">
    <property type="entry name" value="Protein kinase-like (PK-like)"/>
    <property type="match status" value="1"/>
</dbReference>
<name>A0A4Y7PII9_9AGAM</name>
<evidence type="ECO:0000313" key="1">
    <source>
        <dbReference type="EMBL" id="TDL15294.1"/>
    </source>
</evidence>
<gene>
    <name evidence="1" type="ORF">BD410DRAFT_122992</name>
</gene>
<dbReference type="InterPro" id="IPR059179">
    <property type="entry name" value="MLKL-like_MCAfunc"/>
</dbReference>
<dbReference type="InterPro" id="IPR011009">
    <property type="entry name" value="Kinase-like_dom_sf"/>
</dbReference>
<dbReference type="VEuPathDB" id="FungiDB:BD410DRAFT_122992"/>
<accession>A0A4Y7PII9</accession>
<sequence>MNRWSLALREQTPIALSQLILAMKSAIVKYGGVPLATGVLGAAVLLVEALEAAEKVEIDDLQCKQLAERSALLVLALFETLNESAHPLEPGFFSEAVNSFKRTLLGAVDLTKDVCSRNKLNRFYNQKSIRKRIADVTSRLDASYDAILLKLALAGHKAIVGTQNSALTTHGKLDDLHDAVRATAENVGRLRLDDDDDFILFKNGEITIVRRLDHLRGSWVGTAIARVRGEERLVRVYRKSRRGDPERFIRDVHISRLVRHQFITQVFGYTRGREERYIVHSLDTPTALTLMPMIDYIYTVYQNGGTIRIQNILLMLTDIRKALDFLDQDNIMTAEADIRQSLQESELVVNPDGKIMIGTGGFNNAVTMAQSTEDNCSANSSWDDSISTCVPAIRAKREVEVFWIIGVEFNNIFGRHSQKPGHASAMIKFAHDLLHDGDYDLLHYNWTSAPDFLSIRECRRLISSYEPELCTYWPTDSSKMPAVGDVLYCLEEICENDPYIPVVSPTKNIAAEIGNVAETDNDHSLQGDWDSTALDLLPNGVYR</sequence>
<evidence type="ECO:0008006" key="3">
    <source>
        <dbReference type="Google" id="ProtNLM"/>
    </source>
</evidence>
<keyword evidence="2" id="KW-1185">Reference proteome</keyword>
<dbReference type="OrthoDB" id="10611005at2759"/>
<dbReference type="CDD" id="cd21037">
    <property type="entry name" value="MLKL_NTD"/>
    <property type="match status" value="1"/>
</dbReference>
<dbReference type="Gene3D" id="1.20.930.20">
    <property type="entry name" value="Adaptor protein Cbl, N-terminal domain"/>
    <property type="match status" value="1"/>
</dbReference>
<dbReference type="Proteomes" id="UP000294933">
    <property type="component" value="Unassembled WGS sequence"/>
</dbReference>
<evidence type="ECO:0000313" key="2">
    <source>
        <dbReference type="Proteomes" id="UP000294933"/>
    </source>
</evidence>